<accession>D8Q0U1</accession>
<dbReference type="InterPro" id="IPR013907">
    <property type="entry name" value="Sds3"/>
</dbReference>
<proteinExistence type="predicted"/>
<protein>
    <recommendedName>
        <fullName evidence="7">Fungal-type protein kinase domain-containing protein</fullName>
    </recommendedName>
</protein>
<evidence type="ECO:0000313" key="8">
    <source>
        <dbReference type="EMBL" id="EFI98396.1"/>
    </source>
</evidence>
<dbReference type="GO" id="GO:0005654">
    <property type="term" value="C:nucleoplasm"/>
    <property type="evidence" value="ECO:0007669"/>
    <property type="project" value="UniProtKB-ARBA"/>
</dbReference>
<evidence type="ECO:0000256" key="5">
    <source>
        <dbReference type="ARBA" id="ARBA00023242"/>
    </source>
</evidence>
<feature type="region of interest" description="Disordered" evidence="6">
    <location>
        <begin position="1"/>
        <end position="80"/>
    </location>
</feature>
<dbReference type="STRING" id="578458.D8Q0U1"/>
<dbReference type="GO" id="GO:0010468">
    <property type="term" value="P:regulation of gene expression"/>
    <property type="evidence" value="ECO:0007669"/>
    <property type="project" value="UniProtKB-ARBA"/>
</dbReference>
<keyword evidence="3" id="KW-0805">Transcription regulation</keyword>
<dbReference type="Pfam" id="PF17667">
    <property type="entry name" value="Pkinase_fungal"/>
    <property type="match status" value="1"/>
</dbReference>
<dbReference type="InterPro" id="IPR040976">
    <property type="entry name" value="Pkinase_fungal"/>
</dbReference>
<keyword evidence="2" id="KW-0678">Repressor</keyword>
<evidence type="ECO:0000256" key="6">
    <source>
        <dbReference type="SAM" id="MobiDB-lite"/>
    </source>
</evidence>
<dbReference type="SMART" id="SM01401">
    <property type="entry name" value="Sds3"/>
    <property type="match status" value="1"/>
</dbReference>
<reference evidence="8 9" key="1">
    <citation type="journal article" date="2010" name="Nat. Biotechnol.">
        <title>Genome sequence of the model mushroom Schizophyllum commune.</title>
        <authorList>
            <person name="Ohm R.A."/>
            <person name="de Jong J.F."/>
            <person name="Lugones L.G."/>
            <person name="Aerts A."/>
            <person name="Kothe E."/>
            <person name="Stajich J.E."/>
            <person name="de Vries R.P."/>
            <person name="Record E."/>
            <person name="Levasseur A."/>
            <person name="Baker S.E."/>
            <person name="Bartholomew K.A."/>
            <person name="Coutinho P.M."/>
            <person name="Erdmann S."/>
            <person name="Fowler T.J."/>
            <person name="Gathman A.C."/>
            <person name="Lombard V."/>
            <person name="Henrissat B."/>
            <person name="Knabe N."/>
            <person name="Kuees U."/>
            <person name="Lilly W.W."/>
            <person name="Lindquist E."/>
            <person name="Lucas S."/>
            <person name="Magnuson J.K."/>
            <person name="Piumi F."/>
            <person name="Raudaskoski M."/>
            <person name="Salamov A."/>
            <person name="Schmutz J."/>
            <person name="Schwarze F.W.M.R."/>
            <person name="vanKuyk P.A."/>
            <person name="Horton J.S."/>
            <person name="Grigoriev I.V."/>
            <person name="Woesten H.A.B."/>
        </authorList>
    </citation>
    <scope>NUCLEOTIDE SEQUENCE [LARGE SCALE GENOMIC DNA]</scope>
    <source>
        <strain evidence="9">H4-8 / FGSC 9210</strain>
    </source>
</reference>
<dbReference type="Gene3D" id="1.10.510.10">
    <property type="entry name" value="Transferase(Phosphotransferase) domain 1"/>
    <property type="match status" value="1"/>
</dbReference>
<dbReference type="GeneID" id="9590697"/>
<dbReference type="VEuPathDB" id="FungiDB:SCHCODRAFT_01089789"/>
<evidence type="ECO:0000313" key="9">
    <source>
        <dbReference type="Proteomes" id="UP000007431"/>
    </source>
</evidence>
<feature type="region of interest" description="Disordered" evidence="6">
    <location>
        <begin position="167"/>
        <end position="227"/>
    </location>
</feature>
<evidence type="ECO:0000256" key="4">
    <source>
        <dbReference type="ARBA" id="ARBA00023163"/>
    </source>
</evidence>
<dbReference type="EMBL" id="GL377305">
    <property type="protein sequence ID" value="EFI98396.1"/>
    <property type="molecule type" value="Genomic_DNA"/>
</dbReference>
<comment type="subcellular location">
    <subcellularLocation>
        <location evidence="1">Nucleus</location>
    </subcellularLocation>
</comment>
<evidence type="ECO:0000256" key="2">
    <source>
        <dbReference type="ARBA" id="ARBA00022491"/>
    </source>
</evidence>
<gene>
    <name evidence="8" type="ORF">SCHCODRAFT_234169</name>
</gene>
<dbReference type="AlphaFoldDB" id="D8Q0U1"/>
<dbReference type="InParanoid" id="D8Q0U1"/>
<keyword evidence="9" id="KW-1185">Reference proteome</keyword>
<name>D8Q0U1_SCHCM</name>
<feature type="compositionally biased region" description="Basic and acidic residues" evidence="6">
    <location>
        <begin position="167"/>
        <end position="180"/>
    </location>
</feature>
<feature type="compositionally biased region" description="Basic and acidic residues" evidence="6">
    <location>
        <begin position="1"/>
        <end position="34"/>
    </location>
</feature>
<dbReference type="eggNOG" id="ENOG502S8KV">
    <property type="taxonomic scope" value="Eukaryota"/>
</dbReference>
<organism evidence="9">
    <name type="scientific">Schizophyllum commune (strain H4-8 / FGSC 9210)</name>
    <name type="common">Split gill fungus</name>
    <dbReference type="NCBI Taxonomy" id="578458"/>
    <lineage>
        <taxon>Eukaryota</taxon>
        <taxon>Fungi</taxon>
        <taxon>Dikarya</taxon>
        <taxon>Basidiomycota</taxon>
        <taxon>Agaricomycotina</taxon>
        <taxon>Agaricomycetes</taxon>
        <taxon>Agaricomycetidae</taxon>
        <taxon>Agaricales</taxon>
        <taxon>Schizophyllaceae</taxon>
        <taxon>Schizophyllum</taxon>
    </lineage>
</organism>
<sequence length="743" mass="81790">MAGPHREISMGQMRRDDIGPARRDEVGPGRRDEMGGGAYAVAGPSGLRAHGSMEEGKKDKKRKDLSGKLGKEMSDRRDDGRAFAETTTALAAASATLATRPADHPLYRLRLLPYSLERSAALSALDFEEKHALDCVRAAYSDERARVEGEWRAGRERVAARMREGIAERRRRAREEKESEGAAGEGAGARVDVTRKLRRGGTGADTPDGAAGGATPGAQRDAGITAGPFRDPLSLSIDEIPSPFALALVNGAPAGGAAAAASAKGKGKRGAGGAGNRMALGQAVVHLVGCKEQDIEQDLGEIRRASKRRRQAYWLSSASAVGLISQPEAVVRHILQLLLRICADNATVKLHGESDKQQSAVKMEWDALCALLGEIPEIPIAVFLSHVMPPAPVDIDSLVNILCAMIHVAGQSPSLANNFTLESPYKEDDPEKKVIYAIKDNWLEAGHSLELDVYNDIIASIREHDWSQYTAPPKRHDDLDGPRWQQPELKIPIESRHGEAGLDRIRFFVPILEGLFVLHQVGYCHQDVSPYNILELDGRGVLADFEFVTHSSDLQARRDARTGTANLMAVEVMLGAHIVPKQAHAKYAALLREIAKNPQKAAQRSDPWAFSPVHDLESVWWIALWLLCRHTAKPPPTQSEYQAEDHKSFYLQLFPGTMDSGQRQRFLTAEYDLARLFTALPPDWTERLYYGVLVSRNELMLAYQERQSFENFEKTNPMLWYAVEGILCEAGRELAGEFVPFAF</sequence>
<dbReference type="KEGG" id="scm:SCHCO_01089789"/>
<dbReference type="InterPro" id="IPR011009">
    <property type="entry name" value="Kinase-like_dom_sf"/>
</dbReference>
<keyword evidence="4" id="KW-0804">Transcription</keyword>
<evidence type="ECO:0000259" key="7">
    <source>
        <dbReference type="Pfam" id="PF17667"/>
    </source>
</evidence>
<evidence type="ECO:0000256" key="3">
    <source>
        <dbReference type="ARBA" id="ARBA00023015"/>
    </source>
</evidence>
<dbReference type="OrthoDB" id="70376at2759"/>
<feature type="compositionally biased region" description="Basic and acidic residues" evidence="6">
    <location>
        <begin position="51"/>
        <end position="80"/>
    </location>
</feature>
<dbReference type="Proteomes" id="UP000007431">
    <property type="component" value="Unassembled WGS sequence"/>
</dbReference>
<keyword evidence="5" id="KW-0539">Nucleus</keyword>
<evidence type="ECO:0000256" key="1">
    <source>
        <dbReference type="ARBA" id="ARBA00004123"/>
    </source>
</evidence>
<dbReference type="RefSeq" id="XP_003033299.1">
    <property type="nucleotide sequence ID" value="XM_003033253.1"/>
</dbReference>
<feature type="domain" description="Fungal-type protein kinase" evidence="7">
    <location>
        <begin position="512"/>
        <end position="626"/>
    </location>
</feature>
<dbReference type="HOGENOM" id="CLU_373908_0_0_1"/>
<dbReference type="SUPFAM" id="SSF56112">
    <property type="entry name" value="Protein kinase-like (PK-like)"/>
    <property type="match status" value="1"/>
</dbReference>